<sequence length="153" mass="17195">MSSVSQLQQAIAALRLSLAEIRHKEEQLDASIAQFRTQLRRLPRQTIYGRAPLDMALSAMGEIEERLQDAEDNHRRVLSIKKAALDELAALESVQQVDQARKELAQLKQQAGHNGASGESAAEIRRLEQFIAEHSKRAELAITASFEERRGQR</sequence>
<dbReference type="Proteomes" id="UP001174909">
    <property type="component" value="Unassembled WGS sequence"/>
</dbReference>
<keyword evidence="3" id="KW-1185">Reference proteome</keyword>
<feature type="coiled-coil region" evidence="1">
    <location>
        <begin position="53"/>
        <end position="110"/>
    </location>
</feature>
<evidence type="ECO:0000313" key="3">
    <source>
        <dbReference type="Proteomes" id="UP001174909"/>
    </source>
</evidence>
<protein>
    <submittedName>
        <fullName evidence="2">Uncharacterized protein</fullName>
    </submittedName>
</protein>
<organism evidence="2 3">
    <name type="scientific">Geodia barretti</name>
    <name type="common">Barrett's horny sponge</name>
    <dbReference type="NCBI Taxonomy" id="519541"/>
    <lineage>
        <taxon>Eukaryota</taxon>
        <taxon>Metazoa</taxon>
        <taxon>Porifera</taxon>
        <taxon>Demospongiae</taxon>
        <taxon>Heteroscleromorpha</taxon>
        <taxon>Tetractinellida</taxon>
        <taxon>Astrophorina</taxon>
        <taxon>Geodiidae</taxon>
        <taxon>Geodia</taxon>
    </lineage>
</organism>
<proteinExistence type="predicted"/>
<accession>A0AA35TL87</accession>
<keyword evidence="1" id="KW-0175">Coiled coil</keyword>
<dbReference type="EMBL" id="CASHTH010003813">
    <property type="protein sequence ID" value="CAI8049744.1"/>
    <property type="molecule type" value="Genomic_DNA"/>
</dbReference>
<evidence type="ECO:0000313" key="2">
    <source>
        <dbReference type="EMBL" id="CAI8049744.1"/>
    </source>
</evidence>
<dbReference type="AlphaFoldDB" id="A0AA35TL87"/>
<name>A0AA35TL87_GEOBA</name>
<gene>
    <name evidence="2" type="ORF">GBAR_LOCUS27388</name>
</gene>
<reference evidence="2" key="1">
    <citation type="submission" date="2023-03" db="EMBL/GenBank/DDBJ databases">
        <authorList>
            <person name="Steffen K."/>
            <person name="Cardenas P."/>
        </authorList>
    </citation>
    <scope>NUCLEOTIDE SEQUENCE</scope>
</reference>
<evidence type="ECO:0000256" key="1">
    <source>
        <dbReference type="SAM" id="Coils"/>
    </source>
</evidence>
<comment type="caution">
    <text evidence="2">The sequence shown here is derived from an EMBL/GenBank/DDBJ whole genome shotgun (WGS) entry which is preliminary data.</text>
</comment>